<dbReference type="RefSeq" id="WP_400195086.1">
    <property type="nucleotide sequence ID" value="NZ_CAYAYE010000021.1"/>
</dbReference>
<dbReference type="PANTHER" id="PTHR41930:SF1">
    <property type="entry name" value="DEPHOSPHO-COA KINASE"/>
    <property type="match status" value="1"/>
</dbReference>
<dbReference type="SUPFAM" id="SSF52540">
    <property type="entry name" value="P-loop containing nucleoside triphosphate hydrolases"/>
    <property type="match status" value="1"/>
</dbReference>
<comment type="caution">
    <text evidence="1">The sequence shown here is derived from an EMBL/GenBank/DDBJ whole genome shotgun (WGS) entry which is preliminary data.</text>
</comment>
<organism evidence="1 2">
    <name type="scientific">Candidatus Methanomassiliicoccus intestinalis</name>
    <dbReference type="NCBI Taxonomy" id="1406512"/>
    <lineage>
        <taxon>Archaea</taxon>
        <taxon>Methanobacteriati</taxon>
        <taxon>Thermoplasmatota</taxon>
        <taxon>Thermoplasmata</taxon>
        <taxon>Methanomassiliicoccales</taxon>
        <taxon>Methanomassiliicoccaceae</taxon>
        <taxon>Methanomassiliicoccus</taxon>
    </lineage>
</organism>
<evidence type="ECO:0000313" key="1">
    <source>
        <dbReference type="EMBL" id="TQS81250.1"/>
    </source>
</evidence>
<dbReference type="Pfam" id="PF13207">
    <property type="entry name" value="AAA_17"/>
    <property type="match status" value="1"/>
</dbReference>
<dbReference type="PANTHER" id="PTHR41930">
    <property type="entry name" value="UPF0200 PROTEIN MJ1399"/>
    <property type="match status" value="1"/>
</dbReference>
<accession>A0A8J8PEN4</accession>
<dbReference type="Gene3D" id="3.40.50.300">
    <property type="entry name" value="P-loop containing nucleotide triphosphate hydrolases"/>
    <property type="match status" value="1"/>
</dbReference>
<dbReference type="EMBL" id="LVVT01000024">
    <property type="protein sequence ID" value="TQS81250.1"/>
    <property type="molecule type" value="Genomic_DNA"/>
</dbReference>
<dbReference type="AlphaFoldDB" id="A0A8J8PEN4"/>
<proteinExistence type="predicted"/>
<reference evidence="1" key="1">
    <citation type="submission" date="2016-03" db="EMBL/GenBank/DDBJ databases">
        <authorList>
            <person name="Borrel G."/>
            <person name="Mccann A."/>
            <person name="O'Toole P.W."/>
        </authorList>
    </citation>
    <scope>NUCLEOTIDE SEQUENCE</scope>
    <source>
        <strain evidence="1">183</strain>
    </source>
</reference>
<dbReference type="InterPro" id="IPR027417">
    <property type="entry name" value="P-loop_NTPase"/>
</dbReference>
<dbReference type="Proteomes" id="UP000752814">
    <property type="component" value="Unassembled WGS sequence"/>
</dbReference>
<gene>
    <name evidence="1" type="ORF">A3207_05105</name>
</gene>
<protein>
    <submittedName>
        <fullName evidence="1">Uncharacterized protein</fullName>
    </submittedName>
</protein>
<sequence length="177" mass="19851">MSSKVYVVTGMPGAGKEEFAQTAVSLGYSLIRMGDVVRKEAANQGIIMDDRGVGGFASDERQKRGADIWARRCLPYIEHNSVIDGCRSLDEMSLFREKFGKDSILIAIEAPADLRFKRLQQRGRSDAPQTIEEFKERDLREIGWGLADLIKCADDTIVNDGSLESFHEKVKKEIDHD</sequence>
<evidence type="ECO:0000313" key="2">
    <source>
        <dbReference type="Proteomes" id="UP000752814"/>
    </source>
</evidence>
<name>A0A8J8PEN4_9ARCH</name>